<keyword evidence="2" id="KW-1185">Reference proteome</keyword>
<name>A0A1X6X1G8_9MICO</name>
<dbReference type="AlphaFoldDB" id="A0A1X6X1G8"/>
<proteinExistence type="predicted"/>
<gene>
    <name evidence="1" type="ORF">FM105_03015</name>
</gene>
<reference evidence="2" key="1">
    <citation type="submission" date="2017-02" db="EMBL/GenBank/DDBJ databases">
        <authorList>
            <person name="Dridi B."/>
        </authorList>
    </citation>
    <scope>NUCLEOTIDE SEQUENCE [LARGE SCALE GENOMIC DNA]</scope>
    <source>
        <strain evidence="2">B Co 03.10</strain>
    </source>
</reference>
<organism evidence="1 2">
    <name type="scientific">Brevibacterium yomogidense</name>
    <dbReference type="NCBI Taxonomy" id="946573"/>
    <lineage>
        <taxon>Bacteria</taxon>
        <taxon>Bacillati</taxon>
        <taxon>Actinomycetota</taxon>
        <taxon>Actinomycetes</taxon>
        <taxon>Micrococcales</taxon>
        <taxon>Brevibacteriaceae</taxon>
        <taxon>Brevibacterium</taxon>
    </lineage>
</organism>
<dbReference type="EMBL" id="FWFF01000003">
    <property type="protein sequence ID" value="SLM92215.1"/>
    <property type="molecule type" value="Genomic_DNA"/>
</dbReference>
<evidence type="ECO:0000313" key="2">
    <source>
        <dbReference type="Proteomes" id="UP000196581"/>
    </source>
</evidence>
<sequence length="66" mass="7951">MTDGRQIEYTLDGERRLLQKTDRLQRVLKERKVKWKRYRATHVVDTHRTTEAPRSRIVGPRWSAFG</sequence>
<protein>
    <submittedName>
        <fullName evidence="1">Uncharacterized protein</fullName>
    </submittedName>
</protein>
<dbReference type="Proteomes" id="UP000196581">
    <property type="component" value="Unassembled WGS sequence"/>
</dbReference>
<evidence type="ECO:0000313" key="1">
    <source>
        <dbReference type="EMBL" id="SLM92215.1"/>
    </source>
</evidence>
<accession>A0A1X6X1G8</accession>